<evidence type="ECO:0000256" key="8">
    <source>
        <dbReference type="RuleBase" id="RU363075"/>
    </source>
</evidence>
<evidence type="ECO:0000256" key="2">
    <source>
        <dbReference type="ARBA" id="ARBA00022676"/>
    </source>
</evidence>
<comment type="caution">
    <text evidence="8">Lacks conserved residue(s) required for the propagation of feature annotation.</text>
</comment>
<dbReference type="Pfam" id="PF03901">
    <property type="entry name" value="Glyco_transf_22"/>
    <property type="match status" value="1"/>
</dbReference>
<protein>
    <recommendedName>
        <fullName evidence="8">Mannosyltransferase</fullName>
        <ecNumber evidence="8">2.4.1.-</ecNumber>
    </recommendedName>
</protein>
<keyword evidence="5 8" id="KW-0256">Endoplasmic reticulum</keyword>
<dbReference type="PANTHER" id="PTHR22760:SF4">
    <property type="entry name" value="GPI MANNOSYLTRANSFERASE 3"/>
    <property type="match status" value="1"/>
</dbReference>
<accession>A0AAV2RXZ9</accession>
<keyword evidence="2 8" id="KW-0328">Glycosyltransferase</keyword>
<dbReference type="InterPro" id="IPR005599">
    <property type="entry name" value="GPI_mannosylTrfase"/>
</dbReference>
<feature type="non-terminal residue" evidence="9">
    <location>
        <position position="160"/>
    </location>
</feature>
<comment type="subcellular location">
    <subcellularLocation>
        <location evidence="1 8">Endoplasmic reticulum membrane</location>
        <topology evidence="1 8">Multi-pass membrane protein</topology>
    </subcellularLocation>
</comment>
<name>A0AAV2RXZ9_MEGNR</name>
<dbReference type="GO" id="GO:0000026">
    <property type="term" value="F:alpha-1,2-mannosyltransferase activity"/>
    <property type="evidence" value="ECO:0007669"/>
    <property type="project" value="TreeGrafter"/>
</dbReference>
<evidence type="ECO:0000256" key="1">
    <source>
        <dbReference type="ARBA" id="ARBA00004477"/>
    </source>
</evidence>
<evidence type="ECO:0000256" key="4">
    <source>
        <dbReference type="ARBA" id="ARBA00022692"/>
    </source>
</evidence>
<keyword evidence="10" id="KW-1185">Reference proteome</keyword>
<dbReference type="Proteomes" id="UP001497623">
    <property type="component" value="Unassembled WGS sequence"/>
</dbReference>
<gene>
    <name evidence="9" type="ORF">MNOR_LOCUS29044</name>
</gene>
<comment type="caution">
    <text evidence="9">The sequence shown here is derived from an EMBL/GenBank/DDBJ whole genome shotgun (WGS) entry which is preliminary data.</text>
</comment>
<keyword evidence="6 8" id="KW-1133">Transmembrane helix</keyword>
<proteinExistence type="inferred from homology"/>
<feature type="transmembrane region" description="Helical" evidence="8">
    <location>
        <begin position="12"/>
        <end position="30"/>
    </location>
</feature>
<evidence type="ECO:0000256" key="7">
    <source>
        <dbReference type="ARBA" id="ARBA00023136"/>
    </source>
</evidence>
<comment type="similarity">
    <text evidence="8">Belongs to the glycosyltransferase 22 family.</text>
</comment>
<dbReference type="EC" id="2.4.1.-" evidence="8"/>
<keyword evidence="7 8" id="KW-0472">Membrane</keyword>
<reference evidence="9 10" key="1">
    <citation type="submission" date="2024-05" db="EMBL/GenBank/DDBJ databases">
        <authorList>
            <person name="Wallberg A."/>
        </authorList>
    </citation>
    <scope>NUCLEOTIDE SEQUENCE [LARGE SCALE GENOMIC DNA]</scope>
</reference>
<evidence type="ECO:0000313" key="10">
    <source>
        <dbReference type="Proteomes" id="UP001497623"/>
    </source>
</evidence>
<evidence type="ECO:0000313" key="9">
    <source>
        <dbReference type="EMBL" id="CAL4142198.1"/>
    </source>
</evidence>
<evidence type="ECO:0000256" key="3">
    <source>
        <dbReference type="ARBA" id="ARBA00022679"/>
    </source>
</evidence>
<dbReference type="GO" id="GO:0006506">
    <property type="term" value="P:GPI anchor biosynthetic process"/>
    <property type="evidence" value="ECO:0007669"/>
    <property type="project" value="TreeGrafter"/>
</dbReference>
<dbReference type="EMBL" id="CAXKWB010033016">
    <property type="protein sequence ID" value="CAL4142198.1"/>
    <property type="molecule type" value="Genomic_DNA"/>
</dbReference>
<dbReference type="PANTHER" id="PTHR22760">
    <property type="entry name" value="GLYCOSYLTRANSFERASE"/>
    <property type="match status" value="1"/>
</dbReference>
<keyword evidence="4 8" id="KW-0812">Transmembrane</keyword>
<evidence type="ECO:0000256" key="5">
    <source>
        <dbReference type="ARBA" id="ARBA00022824"/>
    </source>
</evidence>
<dbReference type="GO" id="GO:0005789">
    <property type="term" value="C:endoplasmic reticulum membrane"/>
    <property type="evidence" value="ECO:0007669"/>
    <property type="project" value="UniProtKB-SubCell"/>
</dbReference>
<keyword evidence="3" id="KW-0808">Transferase</keyword>
<evidence type="ECO:0000256" key="6">
    <source>
        <dbReference type="ARBA" id="ARBA00022989"/>
    </source>
</evidence>
<sequence length="160" mass="18551">MGDMMSESPFILFLCARIFSVVIIQTWFVADEYWQANEVAHHLAFGYGYLTWEWREGIRSAFYPSILAAVFKILQLLRLDYALILIQFPRILHAIFFSLGDLYTWKLSNKLYGADSATWSGIFLASSWFLTYCAPRTISSGPETVLNIIALYHYPWEALR</sequence>
<dbReference type="AlphaFoldDB" id="A0AAV2RXZ9"/>
<organism evidence="9 10">
    <name type="scientific">Meganyctiphanes norvegica</name>
    <name type="common">Northern krill</name>
    <name type="synonym">Thysanopoda norvegica</name>
    <dbReference type="NCBI Taxonomy" id="48144"/>
    <lineage>
        <taxon>Eukaryota</taxon>
        <taxon>Metazoa</taxon>
        <taxon>Ecdysozoa</taxon>
        <taxon>Arthropoda</taxon>
        <taxon>Crustacea</taxon>
        <taxon>Multicrustacea</taxon>
        <taxon>Malacostraca</taxon>
        <taxon>Eumalacostraca</taxon>
        <taxon>Eucarida</taxon>
        <taxon>Euphausiacea</taxon>
        <taxon>Euphausiidae</taxon>
        <taxon>Meganyctiphanes</taxon>
    </lineage>
</organism>